<feature type="chain" id="PRO_5025655068" evidence="1">
    <location>
        <begin position="19"/>
        <end position="125"/>
    </location>
</feature>
<protein>
    <submittedName>
        <fullName evidence="2">Uncharacterized protein</fullName>
    </submittedName>
</protein>
<accession>A0A6A5UE07</accession>
<dbReference type="Proteomes" id="UP000800035">
    <property type="component" value="Unassembled WGS sequence"/>
</dbReference>
<dbReference type="AlphaFoldDB" id="A0A6A5UE07"/>
<keyword evidence="3" id="KW-1185">Reference proteome</keyword>
<sequence>MQYLSIFYALSAALVASAGPVGMIQLYEDNNYGGRSEGWGEPNDIGPTRKAPCLKHTTAWGVSSVKFAPLQGKRWACNFYKQDDCTGQELRLDKTENFMSVKNAFVDIRPGWNDNIRSFKCFTLL</sequence>
<evidence type="ECO:0000313" key="2">
    <source>
        <dbReference type="EMBL" id="KAF1962189.1"/>
    </source>
</evidence>
<feature type="signal peptide" evidence="1">
    <location>
        <begin position="1"/>
        <end position="18"/>
    </location>
</feature>
<keyword evidence="1" id="KW-0732">Signal</keyword>
<dbReference type="EMBL" id="ML976979">
    <property type="protein sequence ID" value="KAF1962189.1"/>
    <property type="molecule type" value="Genomic_DNA"/>
</dbReference>
<evidence type="ECO:0000313" key="3">
    <source>
        <dbReference type="Proteomes" id="UP000800035"/>
    </source>
</evidence>
<reference evidence="2" key="1">
    <citation type="journal article" date="2020" name="Stud. Mycol.">
        <title>101 Dothideomycetes genomes: a test case for predicting lifestyles and emergence of pathogens.</title>
        <authorList>
            <person name="Haridas S."/>
            <person name="Albert R."/>
            <person name="Binder M."/>
            <person name="Bloem J."/>
            <person name="Labutti K."/>
            <person name="Salamov A."/>
            <person name="Andreopoulos B."/>
            <person name="Baker S."/>
            <person name="Barry K."/>
            <person name="Bills G."/>
            <person name="Bluhm B."/>
            <person name="Cannon C."/>
            <person name="Castanera R."/>
            <person name="Culley D."/>
            <person name="Daum C."/>
            <person name="Ezra D."/>
            <person name="Gonzalez J."/>
            <person name="Henrissat B."/>
            <person name="Kuo A."/>
            <person name="Liang C."/>
            <person name="Lipzen A."/>
            <person name="Lutzoni F."/>
            <person name="Magnuson J."/>
            <person name="Mondo S."/>
            <person name="Nolan M."/>
            <person name="Ohm R."/>
            <person name="Pangilinan J."/>
            <person name="Park H.-J."/>
            <person name="Ramirez L."/>
            <person name="Alfaro M."/>
            <person name="Sun H."/>
            <person name="Tritt A."/>
            <person name="Yoshinaga Y."/>
            <person name="Zwiers L.-H."/>
            <person name="Turgeon B."/>
            <person name="Goodwin S."/>
            <person name="Spatafora J."/>
            <person name="Crous P."/>
            <person name="Grigoriev I."/>
        </authorList>
    </citation>
    <scope>NUCLEOTIDE SEQUENCE</scope>
    <source>
        <strain evidence="2">CBS 675.92</strain>
    </source>
</reference>
<gene>
    <name evidence="2" type="ORF">CC80DRAFT_569890</name>
</gene>
<organism evidence="2 3">
    <name type="scientific">Byssothecium circinans</name>
    <dbReference type="NCBI Taxonomy" id="147558"/>
    <lineage>
        <taxon>Eukaryota</taxon>
        <taxon>Fungi</taxon>
        <taxon>Dikarya</taxon>
        <taxon>Ascomycota</taxon>
        <taxon>Pezizomycotina</taxon>
        <taxon>Dothideomycetes</taxon>
        <taxon>Pleosporomycetidae</taxon>
        <taxon>Pleosporales</taxon>
        <taxon>Massarineae</taxon>
        <taxon>Massarinaceae</taxon>
        <taxon>Byssothecium</taxon>
    </lineage>
</organism>
<name>A0A6A5UE07_9PLEO</name>
<evidence type="ECO:0000256" key="1">
    <source>
        <dbReference type="SAM" id="SignalP"/>
    </source>
</evidence>
<dbReference type="Gene3D" id="2.60.20.10">
    <property type="entry name" value="Crystallins"/>
    <property type="match status" value="1"/>
</dbReference>
<proteinExistence type="predicted"/>